<dbReference type="PANTHER" id="PTHR23077:SF171">
    <property type="entry name" value="NUCLEAR VALOSIN-CONTAINING PROTEIN-LIKE"/>
    <property type="match status" value="1"/>
</dbReference>
<dbReference type="AlphaFoldDB" id="A0A4Y2XB54"/>
<dbReference type="InterPro" id="IPR003593">
    <property type="entry name" value="AAA+_ATPase"/>
</dbReference>
<proteinExistence type="predicted"/>
<dbReference type="Gene3D" id="3.40.50.300">
    <property type="entry name" value="P-loop containing nucleotide triphosphate hydrolases"/>
    <property type="match status" value="1"/>
</dbReference>
<comment type="caution">
    <text evidence="4">The sequence shown here is derived from an EMBL/GenBank/DDBJ whole genome shotgun (WGS) entry which is preliminary data.</text>
</comment>
<dbReference type="Proteomes" id="UP000499080">
    <property type="component" value="Unassembled WGS sequence"/>
</dbReference>
<dbReference type="OrthoDB" id="27435at2759"/>
<sequence>WPVQDNVFYENNKLSSNKGVLLYGPKGCGKTLLAKAIANECSINFLAVNGPELLSMYVGESEKAVRKCFERARNSAPCIIFFDEFDALCPPRSNSKEVIMYDNISHVPWCIRHDTENFIL</sequence>
<dbReference type="Pfam" id="PF00004">
    <property type="entry name" value="AAA"/>
    <property type="match status" value="1"/>
</dbReference>
<organism evidence="4 5">
    <name type="scientific">Araneus ventricosus</name>
    <name type="common">Orbweaver spider</name>
    <name type="synonym">Epeira ventricosa</name>
    <dbReference type="NCBI Taxonomy" id="182803"/>
    <lineage>
        <taxon>Eukaryota</taxon>
        <taxon>Metazoa</taxon>
        <taxon>Ecdysozoa</taxon>
        <taxon>Arthropoda</taxon>
        <taxon>Chelicerata</taxon>
        <taxon>Arachnida</taxon>
        <taxon>Araneae</taxon>
        <taxon>Araneomorphae</taxon>
        <taxon>Entelegynae</taxon>
        <taxon>Araneoidea</taxon>
        <taxon>Araneidae</taxon>
        <taxon>Araneus</taxon>
    </lineage>
</organism>
<dbReference type="GO" id="GO:0005634">
    <property type="term" value="C:nucleus"/>
    <property type="evidence" value="ECO:0007669"/>
    <property type="project" value="TreeGrafter"/>
</dbReference>
<dbReference type="GO" id="GO:0016887">
    <property type="term" value="F:ATP hydrolysis activity"/>
    <property type="evidence" value="ECO:0007669"/>
    <property type="project" value="InterPro"/>
</dbReference>
<keyword evidence="5" id="KW-1185">Reference proteome</keyword>
<dbReference type="SMART" id="SM00382">
    <property type="entry name" value="AAA"/>
    <property type="match status" value="1"/>
</dbReference>
<dbReference type="GO" id="GO:1990275">
    <property type="term" value="F:preribosome binding"/>
    <property type="evidence" value="ECO:0007669"/>
    <property type="project" value="TreeGrafter"/>
</dbReference>
<dbReference type="InterPro" id="IPR050168">
    <property type="entry name" value="AAA_ATPase_domain"/>
</dbReference>
<feature type="domain" description="AAA+ ATPase" evidence="3">
    <location>
        <begin position="16"/>
        <end position="120"/>
    </location>
</feature>
<dbReference type="SUPFAM" id="SSF52540">
    <property type="entry name" value="P-loop containing nucleoside triphosphate hydrolases"/>
    <property type="match status" value="1"/>
</dbReference>
<keyword evidence="1" id="KW-0547">Nucleotide-binding</keyword>
<dbReference type="InterPro" id="IPR003959">
    <property type="entry name" value="ATPase_AAA_core"/>
</dbReference>
<reference evidence="4 5" key="1">
    <citation type="journal article" date="2019" name="Sci. Rep.">
        <title>Orb-weaving spider Araneus ventricosus genome elucidates the spidroin gene catalogue.</title>
        <authorList>
            <person name="Kono N."/>
            <person name="Nakamura H."/>
            <person name="Ohtoshi R."/>
            <person name="Moran D.A.P."/>
            <person name="Shinohara A."/>
            <person name="Yoshida Y."/>
            <person name="Fujiwara M."/>
            <person name="Mori M."/>
            <person name="Tomita M."/>
            <person name="Arakawa K."/>
        </authorList>
    </citation>
    <scope>NUCLEOTIDE SEQUENCE [LARGE SCALE GENOMIC DNA]</scope>
</reference>
<gene>
    <name evidence="4" type="primary">Nvl_0</name>
    <name evidence="4" type="ORF">AVEN_217700_1</name>
</gene>
<feature type="non-terminal residue" evidence="4">
    <location>
        <position position="1"/>
    </location>
</feature>
<evidence type="ECO:0000256" key="1">
    <source>
        <dbReference type="ARBA" id="ARBA00022741"/>
    </source>
</evidence>
<dbReference type="GO" id="GO:0005524">
    <property type="term" value="F:ATP binding"/>
    <property type="evidence" value="ECO:0007669"/>
    <property type="project" value="UniProtKB-KW"/>
</dbReference>
<dbReference type="GO" id="GO:0042254">
    <property type="term" value="P:ribosome biogenesis"/>
    <property type="evidence" value="ECO:0007669"/>
    <property type="project" value="TreeGrafter"/>
</dbReference>
<evidence type="ECO:0000313" key="4">
    <source>
        <dbReference type="EMBL" id="GBO46845.1"/>
    </source>
</evidence>
<dbReference type="InterPro" id="IPR027417">
    <property type="entry name" value="P-loop_NTPase"/>
</dbReference>
<dbReference type="GO" id="GO:0003723">
    <property type="term" value="F:RNA binding"/>
    <property type="evidence" value="ECO:0007669"/>
    <property type="project" value="TreeGrafter"/>
</dbReference>
<accession>A0A4Y2XB54</accession>
<evidence type="ECO:0000256" key="2">
    <source>
        <dbReference type="ARBA" id="ARBA00022840"/>
    </source>
</evidence>
<keyword evidence="2" id="KW-0067">ATP-binding</keyword>
<evidence type="ECO:0000313" key="5">
    <source>
        <dbReference type="Proteomes" id="UP000499080"/>
    </source>
</evidence>
<name>A0A4Y2XB54_ARAVE</name>
<dbReference type="EMBL" id="BGPR01074780">
    <property type="protein sequence ID" value="GBO46845.1"/>
    <property type="molecule type" value="Genomic_DNA"/>
</dbReference>
<dbReference type="PANTHER" id="PTHR23077">
    <property type="entry name" value="AAA-FAMILY ATPASE"/>
    <property type="match status" value="1"/>
</dbReference>
<protein>
    <submittedName>
        <fullName evidence="4">Nuclear valosin-containing protein-like</fullName>
    </submittedName>
</protein>
<evidence type="ECO:0000259" key="3">
    <source>
        <dbReference type="SMART" id="SM00382"/>
    </source>
</evidence>